<dbReference type="Gene3D" id="2.120.10.30">
    <property type="entry name" value="TolB, C-terminal domain"/>
    <property type="match status" value="3"/>
</dbReference>
<evidence type="ECO:0000313" key="5">
    <source>
        <dbReference type="Proteomes" id="UP000568106"/>
    </source>
</evidence>
<evidence type="ECO:0008006" key="6">
    <source>
        <dbReference type="Google" id="ProtNLM"/>
    </source>
</evidence>
<reference evidence="4" key="1">
    <citation type="submission" date="2020-08" db="EMBL/GenBank/DDBJ databases">
        <title>Genomic Encyclopedia of Type Strains, Phase IV (KMG-V): Genome sequencing to study the core and pangenomes of soil and plant-associated prokaryotes.</title>
        <authorList>
            <person name="Whitman W."/>
        </authorList>
    </citation>
    <scope>NUCLEOTIDE SEQUENCE [LARGE SCALE GENOMIC DNA]</scope>
    <source>
        <strain evidence="4">M8UP27</strain>
    </source>
</reference>
<dbReference type="InterPro" id="IPR011042">
    <property type="entry name" value="6-blade_b-propeller_TolB-like"/>
</dbReference>
<dbReference type="Pfam" id="PF01436">
    <property type="entry name" value="NHL"/>
    <property type="match status" value="2"/>
</dbReference>
<evidence type="ECO:0000256" key="1">
    <source>
        <dbReference type="ARBA" id="ARBA00022737"/>
    </source>
</evidence>
<proteinExistence type="predicted"/>
<name>A0A7W8IIQ5_9BACT</name>
<evidence type="ECO:0000256" key="2">
    <source>
        <dbReference type="PROSITE-ProRule" id="PRU00504"/>
    </source>
</evidence>
<keyword evidence="5" id="KW-1185">Reference proteome</keyword>
<evidence type="ECO:0000256" key="3">
    <source>
        <dbReference type="SAM" id="SignalP"/>
    </source>
</evidence>
<accession>A0A7W8IIQ5</accession>
<organism evidence="4 5">
    <name type="scientific">Tunturiibacter empetritectus</name>
    <dbReference type="NCBI Taxonomy" id="3069691"/>
    <lineage>
        <taxon>Bacteria</taxon>
        <taxon>Pseudomonadati</taxon>
        <taxon>Acidobacteriota</taxon>
        <taxon>Terriglobia</taxon>
        <taxon>Terriglobales</taxon>
        <taxon>Acidobacteriaceae</taxon>
        <taxon>Tunturiibacter</taxon>
    </lineage>
</organism>
<dbReference type="PANTHER" id="PTHR13833:SF71">
    <property type="entry name" value="NHL DOMAIN-CONTAINING PROTEIN"/>
    <property type="match status" value="1"/>
</dbReference>
<dbReference type="Proteomes" id="UP000568106">
    <property type="component" value="Unassembled WGS sequence"/>
</dbReference>
<dbReference type="SUPFAM" id="SSF101898">
    <property type="entry name" value="NHL repeat"/>
    <property type="match status" value="1"/>
</dbReference>
<feature type="repeat" description="NHL" evidence="2">
    <location>
        <begin position="204"/>
        <end position="239"/>
    </location>
</feature>
<feature type="signal peptide" evidence="3">
    <location>
        <begin position="1"/>
        <end position="29"/>
    </location>
</feature>
<dbReference type="InterPro" id="IPR001258">
    <property type="entry name" value="NHL_repeat"/>
</dbReference>
<feature type="chain" id="PRO_5030712992" description="NHL repeat-containing protein" evidence="3">
    <location>
        <begin position="30"/>
        <end position="244"/>
    </location>
</feature>
<sequence length="244" mass="24502">MQSHGIRLKLRWLAKGLALVSLLPLMAGAQTPPSGIQATAASRALPAQIAFDAAGNLYIAELNNHIIREVNLAGIVTTVAGAGEQGFSGDGGAATSASLDSPAGVAVDAAGNLYIADTHNHRIRKVSGGAITTIAGTGIAGFSGDGGSALSATLHSPTALAMDLNGNLYIADTDNYRVRKIAGSAISTVAGSGEQFFSGDGAAATGAGLDSPNGVAVDAAGNIYIGDTRNQRIRVVNPLVLSRR</sequence>
<keyword evidence="3" id="KW-0732">Signal</keyword>
<dbReference type="PANTHER" id="PTHR13833">
    <property type="match status" value="1"/>
</dbReference>
<dbReference type="EMBL" id="JACHDY010000002">
    <property type="protein sequence ID" value="MBB5317070.1"/>
    <property type="molecule type" value="Genomic_DNA"/>
</dbReference>
<feature type="repeat" description="NHL" evidence="2">
    <location>
        <begin position="99"/>
        <end position="129"/>
    </location>
</feature>
<dbReference type="PROSITE" id="PS51125">
    <property type="entry name" value="NHL"/>
    <property type="match status" value="2"/>
</dbReference>
<gene>
    <name evidence="4" type="ORF">HDF09_001739</name>
</gene>
<comment type="caution">
    <text evidence="4">The sequence shown here is derived from an EMBL/GenBank/DDBJ whole genome shotgun (WGS) entry which is preliminary data.</text>
</comment>
<protein>
    <recommendedName>
        <fullName evidence="6">NHL repeat-containing protein</fullName>
    </recommendedName>
</protein>
<evidence type="ECO:0000313" key="4">
    <source>
        <dbReference type="EMBL" id="MBB5317070.1"/>
    </source>
</evidence>
<dbReference type="AlphaFoldDB" id="A0A7W8IIQ5"/>
<keyword evidence="1" id="KW-0677">Repeat</keyword>